<sequence length="113" mass="13588">MHQTHFFAYYYFHPKLTGARAILSMSAKVPGKYQITYFVYSTHSKKFIPWSDSLRDKAKDCVRQLENDGYERERFKKFNLFENPTNFQPSPLRDTNKQFRIKERVHRAFGLID</sequence>
<protein>
    <submittedName>
        <fullName evidence="1">Uncharacterized protein</fullName>
    </submittedName>
</protein>
<keyword evidence="2" id="KW-1185">Reference proteome</keyword>
<proteinExistence type="predicted"/>
<reference evidence="1" key="1">
    <citation type="journal article" date="2016" name="Genome Announc.">
        <title>Draft genomes of two strains of Paenibacillus glucanolyticus with capability to degrade lignocellulose.</title>
        <authorList>
            <person name="Mathews S.L."/>
            <person name="Pawlak J."/>
            <person name="Grunden A.M."/>
        </authorList>
    </citation>
    <scope>NUCLEOTIDE SEQUENCE [LARGE SCALE GENOMIC DNA]</scope>
    <source>
        <strain evidence="1">SLM1</strain>
    </source>
</reference>
<dbReference type="Proteomes" id="UP000076796">
    <property type="component" value="Unassembled WGS sequence"/>
</dbReference>
<evidence type="ECO:0000313" key="2">
    <source>
        <dbReference type="Proteomes" id="UP000076796"/>
    </source>
</evidence>
<dbReference type="OrthoDB" id="9954237at2"/>
<dbReference type="RefSeq" id="WP_063477637.1">
    <property type="nucleotide sequence ID" value="NZ_JBCMWP010000019.1"/>
</dbReference>
<name>A0A163GT33_9BACL</name>
<organism evidence="1 2">
    <name type="scientific">Paenibacillus glucanolyticus</name>
    <dbReference type="NCBI Taxonomy" id="59843"/>
    <lineage>
        <taxon>Bacteria</taxon>
        <taxon>Bacillati</taxon>
        <taxon>Bacillota</taxon>
        <taxon>Bacilli</taxon>
        <taxon>Bacillales</taxon>
        <taxon>Paenibacillaceae</taxon>
        <taxon>Paenibacillus</taxon>
    </lineage>
</organism>
<dbReference type="EMBL" id="LWMH01000001">
    <property type="protein sequence ID" value="KZS45133.1"/>
    <property type="molecule type" value="Genomic_DNA"/>
</dbReference>
<gene>
    <name evidence="1" type="ORF">AWU65_03890</name>
</gene>
<evidence type="ECO:0000313" key="1">
    <source>
        <dbReference type="EMBL" id="KZS45133.1"/>
    </source>
</evidence>
<comment type="caution">
    <text evidence="1">The sequence shown here is derived from an EMBL/GenBank/DDBJ whole genome shotgun (WGS) entry which is preliminary data.</text>
</comment>
<dbReference type="AlphaFoldDB" id="A0A163GT33"/>
<accession>A0A163GT33</accession>